<keyword evidence="3 15" id="KW-0288">FMN</keyword>
<evidence type="ECO:0000313" key="19">
    <source>
        <dbReference type="Proteomes" id="UP000440578"/>
    </source>
</evidence>
<comment type="function">
    <text evidence="9">Catalyzes the synthesis of dihydrouridine, a modified base, in various RNAs, such as tRNAs, mRNAs and some long non-coding RNAs (lncRNAs). Mainly modifies the uridine in position 47 (U47) in the D-loop of most cytoplasmic tRNAs. Also able to mediate the formation of dihydrouridine in some mRNAs, thereby regulating their translation.</text>
</comment>
<dbReference type="GO" id="GO:0006397">
    <property type="term" value="P:mRNA processing"/>
    <property type="evidence" value="ECO:0007669"/>
    <property type="project" value="UniProtKB-KW"/>
</dbReference>
<dbReference type="EC" id="1.3.1.-" evidence="15"/>
<dbReference type="CDD" id="cd02801">
    <property type="entry name" value="DUS_like_FMN"/>
    <property type="match status" value="1"/>
</dbReference>
<keyword evidence="14 15" id="KW-0863">Zinc-finger</keyword>
<keyword evidence="2 15" id="KW-0285">Flavoprotein</keyword>
<dbReference type="SUPFAM" id="SSF51395">
    <property type="entry name" value="FMN-linked oxidoreductases"/>
    <property type="match status" value="1"/>
</dbReference>
<dbReference type="PANTHER" id="PTHR45846">
    <property type="entry name" value="TRNA-DIHYDROURIDINE(47) SYNTHASE [NAD(P)(+)]-LIKE"/>
    <property type="match status" value="1"/>
</dbReference>
<dbReference type="PROSITE" id="PS50103">
    <property type="entry name" value="ZF_C3H1"/>
    <property type="match status" value="1"/>
</dbReference>
<evidence type="ECO:0000256" key="3">
    <source>
        <dbReference type="ARBA" id="ARBA00022643"/>
    </source>
</evidence>
<accession>A0A6A4WVM2</accession>
<name>A0A6A4WVM2_AMPAM</name>
<evidence type="ECO:0000256" key="2">
    <source>
        <dbReference type="ARBA" id="ARBA00022630"/>
    </source>
</evidence>
<dbReference type="Gene3D" id="3.20.20.70">
    <property type="entry name" value="Aldolase class I"/>
    <property type="match status" value="1"/>
</dbReference>
<keyword evidence="7 15" id="KW-0560">Oxidoreductase</keyword>
<feature type="compositionally biased region" description="Basic and acidic residues" evidence="16">
    <location>
        <begin position="275"/>
        <end position="286"/>
    </location>
</feature>
<comment type="catalytic activity">
    <reaction evidence="10">
        <text>5,6-dihydrouridine(47) in tRNA + NAD(+) = uridine(47) in tRNA + NADH + H(+)</text>
        <dbReference type="Rhea" id="RHEA:53364"/>
        <dbReference type="Rhea" id="RHEA-COMP:13539"/>
        <dbReference type="Rhea" id="RHEA-COMP:13540"/>
        <dbReference type="ChEBI" id="CHEBI:15378"/>
        <dbReference type="ChEBI" id="CHEBI:57540"/>
        <dbReference type="ChEBI" id="CHEBI:57945"/>
        <dbReference type="ChEBI" id="CHEBI:65315"/>
        <dbReference type="ChEBI" id="CHEBI:74443"/>
        <dbReference type="EC" id="1.3.1.89"/>
    </reaction>
    <physiologicalReaction direction="right-to-left" evidence="10">
        <dbReference type="Rhea" id="RHEA:53366"/>
    </physiologicalReaction>
</comment>
<keyword evidence="6" id="KW-0521">NADP</keyword>
<evidence type="ECO:0000256" key="10">
    <source>
        <dbReference type="ARBA" id="ARBA00048266"/>
    </source>
</evidence>
<comment type="catalytic activity">
    <reaction evidence="12">
        <text>a 5,6-dihydrouridine in mRNA + NADP(+) = a uridine in mRNA + NADPH + H(+)</text>
        <dbReference type="Rhea" id="RHEA:69855"/>
        <dbReference type="Rhea" id="RHEA-COMP:14658"/>
        <dbReference type="Rhea" id="RHEA-COMP:17789"/>
        <dbReference type="ChEBI" id="CHEBI:15378"/>
        <dbReference type="ChEBI" id="CHEBI:57783"/>
        <dbReference type="ChEBI" id="CHEBI:58349"/>
        <dbReference type="ChEBI" id="CHEBI:65315"/>
        <dbReference type="ChEBI" id="CHEBI:74443"/>
    </reaction>
    <physiologicalReaction direction="right-to-left" evidence="12">
        <dbReference type="Rhea" id="RHEA:69857"/>
    </physiologicalReaction>
</comment>
<evidence type="ECO:0000256" key="1">
    <source>
        <dbReference type="ARBA" id="ARBA00001917"/>
    </source>
</evidence>
<dbReference type="GO" id="GO:0102265">
    <property type="term" value="F:tRNA-dihydrouridine47 synthase activity"/>
    <property type="evidence" value="ECO:0007669"/>
    <property type="project" value="UniProtKB-EC"/>
</dbReference>
<dbReference type="EMBL" id="VIIS01000284">
    <property type="protein sequence ID" value="KAF0310905.1"/>
    <property type="molecule type" value="Genomic_DNA"/>
</dbReference>
<dbReference type="GO" id="GO:0008270">
    <property type="term" value="F:zinc ion binding"/>
    <property type="evidence" value="ECO:0007669"/>
    <property type="project" value="UniProtKB-KW"/>
</dbReference>
<feature type="region of interest" description="Disordered" evidence="16">
    <location>
        <begin position="136"/>
        <end position="286"/>
    </location>
</feature>
<feature type="domain" description="C3H1-type" evidence="17">
    <location>
        <begin position="62"/>
        <end position="87"/>
    </location>
</feature>
<keyword evidence="19" id="KW-1185">Reference proteome</keyword>
<dbReference type="InterPro" id="IPR000571">
    <property type="entry name" value="Znf_CCCH"/>
</dbReference>
<comment type="caution">
    <text evidence="18">The sequence shown here is derived from an EMBL/GenBank/DDBJ whole genome shotgun (WGS) entry which is preliminary data.</text>
</comment>
<keyword evidence="5 15" id="KW-0819">tRNA processing</keyword>
<reference evidence="18 19" key="1">
    <citation type="submission" date="2019-07" db="EMBL/GenBank/DDBJ databases">
        <title>Draft genome assembly of a fouling barnacle, Amphibalanus amphitrite (Darwin, 1854): The first reference genome for Thecostraca.</title>
        <authorList>
            <person name="Kim W."/>
        </authorList>
    </citation>
    <scope>NUCLEOTIDE SEQUENCE [LARGE SCALE GENOMIC DNA]</scope>
    <source>
        <strain evidence="18">SNU_AA5</strain>
        <tissue evidence="18">Soma without cirri and trophi</tissue>
    </source>
</reference>
<dbReference type="Pfam" id="PF01207">
    <property type="entry name" value="Dus"/>
    <property type="match status" value="1"/>
</dbReference>
<dbReference type="PROSITE" id="PS01136">
    <property type="entry name" value="UPF0034"/>
    <property type="match status" value="1"/>
</dbReference>
<comment type="catalytic activity">
    <reaction evidence="13">
        <text>5,6-dihydrouridine(47) in tRNA + NADP(+) = uridine(47) in tRNA + NADPH + H(+)</text>
        <dbReference type="Rhea" id="RHEA:53360"/>
        <dbReference type="Rhea" id="RHEA-COMP:13539"/>
        <dbReference type="Rhea" id="RHEA-COMP:13540"/>
        <dbReference type="ChEBI" id="CHEBI:15378"/>
        <dbReference type="ChEBI" id="CHEBI:57783"/>
        <dbReference type="ChEBI" id="CHEBI:58349"/>
        <dbReference type="ChEBI" id="CHEBI:65315"/>
        <dbReference type="ChEBI" id="CHEBI:74443"/>
        <dbReference type="EC" id="1.3.1.89"/>
    </reaction>
    <physiologicalReaction direction="right-to-left" evidence="13">
        <dbReference type="Rhea" id="RHEA:53362"/>
    </physiologicalReaction>
</comment>
<gene>
    <name evidence="18" type="primary">Dus3l</name>
    <name evidence="18" type="ORF">FJT64_018235</name>
</gene>
<feature type="compositionally biased region" description="Low complexity" evidence="16">
    <location>
        <begin position="173"/>
        <end position="226"/>
    </location>
</feature>
<dbReference type="GO" id="GO:0003723">
    <property type="term" value="F:RNA binding"/>
    <property type="evidence" value="ECO:0007669"/>
    <property type="project" value="TreeGrafter"/>
</dbReference>
<evidence type="ECO:0000259" key="17">
    <source>
        <dbReference type="PROSITE" id="PS50103"/>
    </source>
</evidence>
<comment type="cofactor">
    <cofactor evidence="1 15">
        <name>FMN</name>
        <dbReference type="ChEBI" id="CHEBI:58210"/>
    </cofactor>
</comment>
<dbReference type="GO" id="GO:0050660">
    <property type="term" value="F:flavin adenine dinucleotide binding"/>
    <property type="evidence" value="ECO:0007669"/>
    <property type="project" value="UniProtKB-UniRule"/>
</dbReference>
<evidence type="ECO:0000256" key="5">
    <source>
        <dbReference type="ARBA" id="ARBA00022694"/>
    </source>
</evidence>
<dbReference type="Pfam" id="PF25585">
    <property type="entry name" value="zf-CCCH_DUS3L"/>
    <property type="match status" value="1"/>
</dbReference>
<evidence type="ECO:0000256" key="13">
    <source>
        <dbReference type="ARBA" id="ARBA00049513"/>
    </source>
</evidence>
<keyword evidence="14 15" id="KW-0862">Zinc</keyword>
<evidence type="ECO:0000256" key="11">
    <source>
        <dbReference type="ARBA" id="ARBA00048342"/>
    </source>
</evidence>
<evidence type="ECO:0000256" key="16">
    <source>
        <dbReference type="SAM" id="MobiDB-lite"/>
    </source>
</evidence>
<dbReference type="InterPro" id="IPR035587">
    <property type="entry name" value="DUS-like_FMN-bd"/>
</dbReference>
<dbReference type="Proteomes" id="UP000440578">
    <property type="component" value="Unassembled WGS sequence"/>
</dbReference>
<evidence type="ECO:0000256" key="15">
    <source>
        <dbReference type="RuleBase" id="RU291113"/>
    </source>
</evidence>
<dbReference type="PANTHER" id="PTHR45846:SF1">
    <property type="entry name" value="TRNA-DIHYDROURIDINE(47) SYNTHASE [NAD(P)(+)]-LIKE"/>
    <property type="match status" value="1"/>
</dbReference>
<dbReference type="InterPro" id="IPR018517">
    <property type="entry name" value="tRNA_hU_synthase_CS"/>
</dbReference>
<comment type="similarity">
    <text evidence="15">Belongs to the dus family. Dus3 subfamily.</text>
</comment>
<keyword evidence="8" id="KW-0520">NAD</keyword>
<keyword evidence="14 15" id="KW-0479">Metal-binding</keyword>
<dbReference type="AlphaFoldDB" id="A0A6A4WVM2"/>
<evidence type="ECO:0000256" key="8">
    <source>
        <dbReference type="ARBA" id="ARBA00023027"/>
    </source>
</evidence>
<proteinExistence type="inferred from homology"/>
<protein>
    <recommendedName>
        <fullName evidence="15">tRNA-dihydrouridine(47) synthase [NAD(P)(+)]</fullName>
        <ecNumber evidence="15">1.3.1.-</ecNumber>
    </recommendedName>
    <alternativeName>
        <fullName evidence="15">tRNA-dihydrouridine synthase 3</fullName>
    </alternativeName>
</protein>
<evidence type="ECO:0000256" key="9">
    <source>
        <dbReference type="ARBA" id="ARBA00045365"/>
    </source>
</evidence>
<evidence type="ECO:0000256" key="14">
    <source>
        <dbReference type="PROSITE-ProRule" id="PRU00723"/>
    </source>
</evidence>
<organism evidence="18 19">
    <name type="scientific">Amphibalanus amphitrite</name>
    <name type="common">Striped barnacle</name>
    <name type="synonym">Balanus amphitrite</name>
    <dbReference type="NCBI Taxonomy" id="1232801"/>
    <lineage>
        <taxon>Eukaryota</taxon>
        <taxon>Metazoa</taxon>
        <taxon>Ecdysozoa</taxon>
        <taxon>Arthropoda</taxon>
        <taxon>Crustacea</taxon>
        <taxon>Multicrustacea</taxon>
        <taxon>Cirripedia</taxon>
        <taxon>Thoracica</taxon>
        <taxon>Thoracicalcarea</taxon>
        <taxon>Balanomorpha</taxon>
        <taxon>Balanoidea</taxon>
        <taxon>Balanidae</taxon>
        <taxon>Amphibalaninae</taxon>
        <taxon>Amphibalanus</taxon>
    </lineage>
</organism>
<evidence type="ECO:0000256" key="6">
    <source>
        <dbReference type="ARBA" id="ARBA00022857"/>
    </source>
</evidence>
<dbReference type="InterPro" id="IPR013785">
    <property type="entry name" value="Aldolase_TIM"/>
</dbReference>
<feature type="zinc finger region" description="C3H1-type" evidence="14">
    <location>
        <begin position="62"/>
        <end position="87"/>
    </location>
</feature>
<evidence type="ECO:0000313" key="18">
    <source>
        <dbReference type="EMBL" id="KAF0310905.1"/>
    </source>
</evidence>
<evidence type="ECO:0000256" key="12">
    <source>
        <dbReference type="ARBA" id="ARBA00049447"/>
    </source>
</evidence>
<keyword evidence="4" id="KW-0507">mRNA processing</keyword>
<evidence type="ECO:0000256" key="4">
    <source>
        <dbReference type="ARBA" id="ARBA00022664"/>
    </source>
</evidence>
<comment type="catalytic activity">
    <reaction evidence="11">
        <text>a 5,6-dihydrouridine in mRNA + NAD(+) = a uridine in mRNA + NADH + H(+)</text>
        <dbReference type="Rhea" id="RHEA:69851"/>
        <dbReference type="Rhea" id="RHEA-COMP:14658"/>
        <dbReference type="Rhea" id="RHEA-COMP:17789"/>
        <dbReference type="ChEBI" id="CHEBI:15378"/>
        <dbReference type="ChEBI" id="CHEBI:57540"/>
        <dbReference type="ChEBI" id="CHEBI:57945"/>
        <dbReference type="ChEBI" id="CHEBI:65315"/>
        <dbReference type="ChEBI" id="CHEBI:74443"/>
    </reaction>
    <physiologicalReaction direction="right-to-left" evidence="11">
        <dbReference type="Rhea" id="RHEA:69853"/>
    </physiologicalReaction>
</comment>
<dbReference type="OrthoDB" id="259935at2759"/>
<evidence type="ECO:0000256" key="7">
    <source>
        <dbReference type="ARBA" id="ARBA00023002"/>
    </source>
</evidence>
<sequence>MRGRNKQRPGRARQPPSEKLCPVLKDVLASEPEPRCTFPGQCHFLHDPAAYLAKKPADLGPRCYMYEEHGRCPSGLTCRFGASHTTPEHRSSEGDPEKWAAYQALRPTRNALTKDVQRQLWKRRYDFSVSNAAVQRFDRRPSSAQRGGQRQRPGRRPAEGTGEAPPAQNGVGPDAPMTTPETAPAAAAGSETTTTAATDPAVPTDASVATPGATAAPAPAQDAVSAEGPAVADANTSPAPGAVSAAVGNTTGPVDGRGDSAQSTVCSEKPIGSHSDTDFVKPRPAEKKKVDWQDQLYLAPLTTVGNLPFRRLCRRLGADITCGEMAMATNLLQGAQAEWALVRRHHSEKVFGAQICGNNPGVLTRCAQLLNETCELDFIDINLGCPIDLVYQQGGGSAMMRKRSMLENTCRSISSVIDIPLTLKMRTGVFRGANIAHDLITSAADWGVDMVTTLQPRTDTADDTGK</sequence>
<feature type="compositionally biased region" description="Low complexity" evidence="16">
    <location>
        <begin position="142"/>
        <end position="151"/>
    </location>
</feature>